<name>A0ABQ8S430_PERAM</name>
<feature type="domain" description="Zinc finger PHD-type" evidence="4">
    <location>
        <begin position="116"/>
        <end position="158"/>
    </location>
</feature>
<dbReference type="CDD" id="cd15517">
    <property type="entry name" value="PHD_TCF19_like"/>
    <property type="match status" value="1"/>
</dbReference>
<evidence type="ECO:0000256" key="1">
    <source>
        <dbReference type="ARBA" id="ARBA00022723"/>
    </source>
</evidence>
<proteinExistence type="predicted"/>
<sequence>MLSTPPHTTHKLQPLDRVFMKPFKDAYYEACGLWMRKNPAARITEYKIASLVGDAFARVSGLKLHPYKTYLEEKNNEKLKREVKSLVRGKCHLSGKFSSKSSKKTAKKNDEKEETTCIFCGESHEEDWIQCSSCQMWAHKACASIPETSDAYECDFCQK</sequence>
<organism evidence="5 6">
    <name type="scientific">Periplaneta americana</name>
    <name type="common">American cockroach</name>
    <name type="synonym">Blatta americana</name>
    <dbReference type="NCBI Taxonomy" id="6978"/>
    <lineage>
        <taxon>Eukaryota</taxon>
        <taxon>Metazoa</taxon>
        <taxon>Ecdysozoa</taxon>
        <taxon>Arthropoda</taxon>
        <taxon>Hexapoda</taxon>
        <taxon>Insecta</taxon>
        <taxon>Pterygota</taxon>
        <taxon>Neoptera</taxon>
        <taxon>Polyneoptera</taxon>
        <taxon>Dictyoptera</taxon>
        <taxon>Blattodea</taxon>
        <taxon>Blattoidea</taxon>
        <taxon>Blattidae</taxon>
        <taxon>Blattinae</taxon>
        <taxon>Periplaneta</taxon>
    </lineage>
</organism>
<evidence type="ECO:0000259" key="4">
    <source>
        <dbReference type="SMART" id="SM00249"/>
    </source>
</evidence>
<dbReference type="SMART" id="SM00249">
    <property type="entry name" value="PHD"/>
    <property type="match status" value="1"/>
</dbReference>
<dbReference type="EMBL" id="JAJSOF020000037">
    <property type="protein sequence ID" value="KAJ4428642.1"/>
    <property type="molecule type" value="Genomic_DNA"/>
</dbReference>
<reference evidence="5 6" key="1">
    <citation type="journal article" date="2022" name="Allergy">
        <title>Genome assembly and annotation of Periplaneta americana reveal a comprehensive cockroach allergen profile.</title>
        <authorList>
            <person name="Wang L."/>
            <person name="Xiong Q."/>
            <person name="Saelim N."/>
            <person name="Wang L."/>
            <person name="Nong W."/>
            <person name="Wan A.T."/>
            <person name="Shi M."/>
            <person name="Liu X."/>
            <person name="Cao Q."/>
            <person name="Hui J.H.L."/>
            <person name="Sookrung N."/>
            <person name="Leung T.F."/>
            <person name="Tungtrongchitr A."/>
            <person name="Tsui S.K.W."/>
        </authorList>
    </citation>
    <scope>NUCLEOTIDE SEQUENCE [LARGE SCALE GENOMIC DNA]</scope>
    <source>
        <strain evidence="5">PWHHKU_190912</strain>
    </source>
</reference>
<evidence type="ECO:0000313" key="5">
    <source>
        <dbReference type="EMBL" id="KAJ4428642.1"/>
    </source>
</evidence>
<dbReference type="Proteomes" id="UP001148838">
    <property type="component" value="Unassembled WGS sequence"/>
</dbReference>
<keyword evidence="6" id="KW-1185">Reference proteome</keyword>
<evidence type="ECO:0000313" key="6">
    <source>
        <dbReference type="Proteomes" id="UP001148838"/>
    </source>
</evidence>
<protein>
    <recommendedName>
        <fullName evidence="4">Zinc finger PHD-type domain-containing protein</fullName>
    </recommendedName>
</protein>
<evidence type="ECO:0000256" key="3">
    <source>
        <dbReference type="ARBA" id="ARBA00022833"/>
    </source>
</evidence>
<dbReference type="Gene3D" id="3.30.40.10">
    <property type="entry name" value="Zinc/RING finger domain, C3HC4 (zinc finger)"/>
    <property type="match status" value="1"/>
</dbReference>
<comment type="caution">
    <text evidence="5">The sequence shown here is derived from an EMBL/GenBank/DDBJ whole genome shotgun (WGS) entry which is preliminary data.</text>
</comment>
<dbReference type="InterPro" id="IPR013083">
    <property type="entry name" value="Znf_RING/FYVE/PHD"/>
</dbReference>
<accession>A0ABQ8S430</accession>
<gene>
    <name evidence="5" type="ORF">ANN_24687</name>
</gene>
<keyword evidence="2" id="KW-0863">Zinc-finger</keyword>
<dbReference type="InterPro" id="IPR001965">
    <property type="entry name" value="Znf_PHD"/>
</dbReference>
<keyword evidence="1" id="KW-0479">Metal-binding</keyword>
<dbReference type="SUPFAM" id="SSF57903">
    <property type="entry name" value="FYVE/PHD zinc finger"/>
    <property type="match status" value="1"/>
</dbReference>
<keyword evidence="3" id="KW-0862">Zinc</keyword>
<dbReference type="InterPro" id="IPR011011">
    <property type="entry name" value="Znf_FYVE_PHD"/>
</dbReference>
<evidence type="ECO:0000256" key="2">
    <source>
        <dbReference type="ARBA" id="ARBA00022771"/>
    </source>
</evidence>